<evidence type="ECO:0000313" key="3">
    <source>
        <dbReference type="Proteomes" id="UP000323720"/>
    </source>
</evidence>
<protein>
    <recommendedName>
        <fullName evidence="4">Collagen-like protein</fullName>
    </recommendedName>
</protein>
<feature type="signal peptide" evidence="1">
    <location>
        <begin position="1"/>
        <end position="32"/>
    </location>
</feature>
<dbReference type="OrthoDB" id="679784at2"/>
<dbReference type="AlphaFoldDB" id="A0A5D0REF9"/>
<dbReference type="Proteomes" id="UP000323720">
    <property type="component" value="Unassembled WGS sequence"/>
</dbReference>
<evidence type="ECO:0000313" key="2">
    <source>
        <dbReference type="EMBL" id="TYB79389.1"/>
    </source>
</evidence>
<reference evidence="2 3" key="1">
    <citation type="submission" date="2019-08" db="EMBL/GenBank/DDBJ databases">
        <title>Genomes of Antarctic Bizionia species.</title>
        <authorList>
            <person name="Bowman J.P."/>
        </authorList>
    </citation>
    <scope>NUCLEOTIDE SEQUENCE [LARGE SCALE GENOMIC DNA]</scope>
    <source>
        <strain evidence="2 3">ADA-4</strain>
    </source>
</reference>
<accession>A0A5D0REF9</accession>
<dbReference type="PROSITE" id="PS51257">
    <property type="entry name" value="PROKAR_LIPOPROTEIN"/>
    <property type="match status" value="1"/>
</dbReference>
<keyword evidence="1" id="KW-0732">Signal</keyword>
<gene>
    <name evidence="2" type="ORF">ES674_06345</name>
</gene>
<evidence type="ECO:0000256" key="1">
    <source>
        <dbReference type="SAM" id="SignalP"/>
    </source>
</evidence>
<sequence length="179" mass="19527">MKTIKKTIQTTISKSKYVLLTLLVAFSFSCSPEDGNDGAVGPAGPAGSNGQDGNANVIASDWIPISLSDGSASQFDVIDTNINAETLSSSLIVVYGKFTAQDIVGIPFTYSNRTYYFVAFQDTNTFRILGRSLDGTSESFNDISDVRYIIIPSNNSTRGNIDYTKMSYQEVINHFDLEE</sequence>
<evidence type="ECO:0008006" key="4">
    <source>
        <dbReference type="Google" id="ProtNLM"/>
    </source>
</evidence>
<feature type="chain" id="PRO_5022868270" description="Collagen-like protein" evidence="1">
    <location>
        <begin position="33"/>
        <end position="179"/>
    </location>
</feature>
<name>A0A5D0REF9_9FLAO</name>
<keyword evidence="3" id="KW-1185">Reference proteome</keyword>
<comment type="caution">
    <text evidence="2">The sequence shown here is derived from an EMBL/GenBank/DDBJ whole genome shotgun (WGS) entry which is preliminary data.</text>
</comment>
<dbReference type="RefSeq" id="WP_148403121.1">
    <property type="nucleotide sequence ID" value="NZ_VSKK01000001.1"/>
</dbReference>
<organism evidence="2 3">
    <name type="scientific">Bizionia myxarmorum</name>
    <dbReference type="NCBI Taxonomy" id="291186"/>
    <lineage>
        <taxon>Bacteria</taxon>
        <taxon>Pseudomonadati</taxon>
        <taxon>Bacteroidota</taxon>
        <taxon>Flavobacteriia</taxon>
        <taxon>Flavobacteriales</taxon>
        <taxon>Flavobacteriaceae</taxon>
        <taxon>Bizionia</taxon>
    </lineage>
</organism>
<proteinExistence type="predicted"/>
<dbReference type="EMBL" id="VSKK01000001">
    <property type="protein sequence ID" value="TYB79389.1"/>
    <property type="molecule type" value="Genomic_DNA"/>
</dbReference>